<dbReference type="AlphaFoldDB" id="A0A011VVY6"/>
<dbReference type="OrthoDB" id="1827922at2"/>
<reference evidence="2 3" key="1">
    <citation type="submission" date="2013-06" db="EMBL/GenBank/DDBJ databases">
        <title>Rumen cellulosomics: divergent fiber-degrading strategies revealed by comparative genome-wide analysis of six Ruminococcal strains.</title>
        <authorList>
            <person name="Dassa B."/>
            <person name="Borovok I."/>
            <person name="Lamed R."/>
            <person name="Flint H."/>
            <person name="Yeoman C.J."/>
            <person name="White B."/>
            <person name="Bayer E.A."/>
        </authorList>
    </citation>
    <scope>NUCLEOTIDE SEQUENCE [LARGE SCALE GENOMIC DNA]</scope>
    <source>
        <strain evidence="2 3">SY3</strain>
    </source>
</reference>
<evidence type="ECO:0000313" key="2">
    <source>
        <dbReference type="EMBL" id="EXM39436.1"/>
    </source>
</evidence>
<protein>
    <recommendedName>
        <fullName evidence="4">Immunity protein 17</fullName>
    </recommendedName>
</protein>
<evidence type="ECO:0008006" key="4">
    <source>
        <dbReference type="Google" id="ProtNLM"/>
    </source>
</evidence>
<dbReference type="RefSeq" id="WP_037286023.1">
    <property type="nucleotide sequence ID" value="NZ_JEOB01000002.1"/>
</dbReference>
<gene>
    <name evidence="2" type="ORF">RASY3_05860</name>
</gene>
<sequence length="69" mass="7700">MSNAVAAIFGFAAGFFCIFCAYKDYDWFMNNSKARFWVKVLGRDGARKFYMGLGAFIIAVGVVLCFTGF</sequence>
<dbReference type="Proteomes" id="UP000021369">
    <property type="component" value="Unassembled WGS sequence"/>
</dbReference>
<dbReference type="InterPro" id="IPR029087">
    <property type="entry name" value="Imm17"/>
</dbReference>
<accession>A0A011VVY6</accession>
<name>A0A011VVY6_RUMAL</name>
<evidence type="ECO:0000313" key="3">
    <source>
        <dbReference type="Proteomes" id="UP000021369"/>
    </source>
</evidence>
<keyword evidence="3" id="KW-1185">Reference proteome</keyword>
<dbReference type="PATRIC" id="fig|1341156.4.peg.1588"/>
<feature type="transmembrane region" description="Helical" evidence="1">
    <location>
        <begin position="49"/>
        <end position="67"/>
    </location>
</feature>
<dbReference type="Pfam" id="PF15562">
    <property type="entry name" value="Imm17"/>
    <property type="match status" value="1"/>
</dbReference>
<comment type="caution">
    <text evidence="2">The sequence shown here is derived from an EMBL/GenBank/DDBJ whole genome shotgun (WGS) entry which is preliminary data.</text>
</comment>
<keyword evidence="1" id="KW-0472">Membrane</keyword>
<keyword evidence="1" id="KW-1133">Transmembrane helix</keyword>
<evidence type="ECO:0000256" key="1">
    <source>
        <dbReference type="SAM" id="Phobius"/>
    </source>
</evidence>
<organism evidence="2 3">
    <name type="scientific">Ruminococcus albus SY3</name>
    <dbReference type="NCBI Taxonomy" id="1341156"/>
    <lineage>
        <taxon>Bacteria</taxon>
        <taxon>Bacillati</taxon>
        <taxon>Bacillota</taxon>
        <taxon>Clostridia</taxon>
        <taxon>Eubacteriales</taxon>
        <taxon>Oscillospiraceae</taxon>
        <taxon>Ruminococcus</taxon>
    </lineage>
</organism>
<proteinExistence type="predicted"/>
<dbReference type="EMBL" id="JEOB01000002">
    <property type="protein sequence ID" value="EXM39436.1"/>
    <property type="molecule type" value="Genomic_DNA"/>
</dbReference>
<keyword evidence="1" id="KW-0812">Transmembrane</keyword>